<evidence type="ECO:0000313" key="2">
    <source>
        <dbReference type="EMBL" id="TVY23220.1"/>
    </source>
</evidence>
<evidence type="ECO:0000313" key="3">
    <source>
        <dbReference type="Proteomes" id="UP000431533"/>
    </source>
</evidence>
<reference evidence="2 3" key="1">
    <citation type="submission" date="2018-05" db="EMBL/GenBank/DDBJ databases">
        <title>Genome sequencing and assembly of the regulated plant pathogen Lachnellula willkommii and related sister species for the development of diagnostic species identification markers.</title>
        <authorList>
            <person name="Giroux E."/>
            <person name="Bilodeau G."/>
        </authorList>
    </citation>
    <scope>NUCLEOTIDE SEQUENCE [LARGE SCALE GENOMIC DNA]</scope>
    <source>
        <strain evidence="2 3">CBS 185.66</strain>
    </source>
</reference>
<sequence length="82" mass="8970">MSSQSQATRTERSSSTASTISTTSTGSWLELTSVHRTPATATASTGHPYLELTPSVPSTRFRGTPNNEEQRRLMLLRARDNC</sequence>
<feature type="compositionally biased region" description="Low complexity" evidence="1">
    <location>
        <begin position="1"/>
        <end position="27"/>
    </location>
</feature>
<name>A0A8H8QWW6_9HELO</name>
<dbReference type="AlphaFoldDB" id="A0A8H8QWW6"/>
<dbReference type="GeneID" id="41988827"/>
<accession>A0A8H8QWW6</accession>
<evidence type="ECO:0000256" key="1">
    <source>
        <dbReference type="SAM" id="MobiDB-lite"/>
    </source>
</evidence>
<organism evidence="2 3">
    <name type="scientific">Lachnellula hyalina</name>
    <dbReference type="NCBI Taxonomy" id="1316788"/>
    <lineage>
        <taxon>Eukaryota</taxon>
        <taxon>Fungi</taxon>
        <taxon>Dikarya</taxon>
        <taxon>Ascomycota</taxon>
        <taxon>Pezizomycotina</taxon>
        <taxon>Leotiomycetes</taxon>
        <taxon>Helotiales</taxon>
        <taxon>Lachnaceae</taxon>
        <taxon>Lachnellula</taxon>
    </lineage>
</organism>
<dbReference type="OrthoDB" id="3521710at2759"/>
<comment type="caution">
    <text evidence="2">The sequence shown here is derived from an EMBL/GenBank/DDBJ whole genome shotgun (WGS) entry which is preliminary data.</text>
</comment>
<proteinExistence type="predicted"/>
<keyword evidence="3" id="KW-1185">Reference proteome</keyword>
<gene>
    <name evidence="2" type="ORF">LHYA1_G008629</name>
</gene>
<dbReference type="Proteomes" id="UP000431533">
    <property type="component" value="Unassembled WGS sequence"/>
</dbReference>
<feature type="region of interest" description="Disordered" evidence="1">
    <location>
        <begin position="1"/>
        <end position="68"/>
    </location>
</feature>
<dbReference type="EMBL" id="QGMH01000195">
    <property type="protein sequence ID" value="TVY23220.1"/>
    <property type="molecule type" value="Genomic_DNA"/>
</dbReference>
<dbReference type="RefSeq" id="XP_031002008.1">
    <property type="nucleotide sequence ID" value="XM_031153549.1"/>
</dbReference>
<protein>
    <submittedName>
        <fullName evidence="2">Uncharacterized protein</fullName>
    </submittedName>
</protein>